<feature type="signal peptide" evidence="3">
    <location>
        <begin position="1"/>
        <end position="25"/>
    </location>
</feature>
<feature type="region of interest" description="Disordered" evidence="1">
    <location>
        <begin position="109"/>
        <end position="241"/>
    </location>
</feature>
<reference evidence="5" key="1">
    <citation type="submission" date="2025-08" db="UniProtKB">
        <authorList>
            <consortium name="RefSeq"/>
        </authorList>
    </citation>
    <scope>IDENTIFICATION</scope>
</reference>
<evidence type="ECO:0000256" key="1">
    <source>
        <dbReference type="SAM" id="MobiDB-lite"/>
    </source>
</evidence>
<feature type="transmembrane region" description="Helical" evidence="2">
    <location>
        <begin position="54"/>
        <end position="76"/>
    </location>
</feature>
<feature type="chain" id="PRO_5035477670" evidence="3">
    <location>
        <begin position="26"/>
        <end position="241"/>
    </location>
</feature>
<dbReference type="GeneID" id="102038807"/>
<keyword evidence="2" id="KW-0472">Membrane</keyword>
<protein>
    <submittedName>
        <fullName evidence="5">Transmembrane inner ear expressed protein isoform X1</fullName>
    </submittedName>
</protein>
<keyword evidence="2" id="KW-1133">Transmembrane helix</keyword>
<dbReference type="CTD" id="259236"/>
<dbReference type="GO" id="GO:0007605">
    <property type="term" value="P:sensory perception of sound"/>
    <property type="evidence" value="ECO:0007669"/>
    <property type="project" value="TreeGrafter"/>
</dbReference>
<keyword evidence="4" id="KW-1185">Reference proteome</keyword>
<dbReference type="RefSeq" id="XP_030918663.1">
    <property type="nucleotide sequence ID" value="XM_031062803.1"/>
</dbReference>
<proteinExistence type="predicted"/>
<dbReference type="PANTHER" id="PTHR28635">
    <property type="entry name" value="TRANSMEMBRANE INNER EAR EXPRESSED PROTEIN"/>
    <property type="match status" value="1"/>
</dbReference>
<dbReference type="InterPro" id="IPR032006">
    <property type="entry name" value="TMIE"/>
</dbReference>
<dbReference type="AlphaFoldDB" id="A0A8N5EVY4"/>
<name>A0A8N5EVY4_GEOFO</name>
<keyword evidence="2 5" id="KW-0812">Transmembrane</keyword>
<organism evidence="4 5">
    <name type="scientific">Geospiza fortis</name>
    <name type="common">Medium ground-finch</name>
    <dbReference type="NCBI Taxonomy" id="48883"/>
    <lineage>
        <taxon>Eukaryota</taxon>
        <taxon>Metazoa</taxon>
        <taxon>Chordata</taxon>
        <taxon>Craniata</taxon>
        <taxon>Vertebrata</taxon>
        <taxon>Euteleostomi</taxon>
        <taxon>Archelosauria</taxon>
        <taxon>Archosauria</taxon>
        <taxon>Dinosauria</taxon>
        <taxon>Saurischia</taxon>
        <taxon>Theropoda</taxon>
        <taxon>Coelurosauria</taxon>
        <taxon>Aves</taxon>
        <taxon>Neognathae</taxon>
        <taxon>Neoaves</taxon>
        <taxon>Telluraves</taxon>
        <taxon>Australaves</taxon>
        <taxon>Passeriformes</taxon>
        <taxon>Thraupidae</taxon>
        <taxon>Geospiza</taxon>
    </lineage>
</organism>
<feature type="compositionally biased region" description="Basic and acidic residues" evidence="1">
    <location>
        <begin position="136"/>
        <end position="218"/>
    </location>
</feature>
<sequence>MAWDPSWEFWGFSCLVLLRSRLSLAQLIEATTAPPKKKPDPVTSETVVIWGLRLWQVVGIFALFVLSIIITLCCIFKCRIPRTRKEIEARYAQRQAAKNYADKLETVPPLGELTEIPGAQVPEEKKEEEVPTVSGKVDKAQGKKDGSKDSKKKDGEKEQKEESKKEGKDGAKKKDGEKGEKGEKGGKEEKGGKGEKGEKEKDTNDKKQGKKGEKEGEAGKSGGAKTDGKAGGNSKAPAKKK</sequence>
<evidence type="ECO:0000256" key="3">
    <source>
        <dbReference type="SAM" id="SignalP"/>
    </source>
</evidence>
<dbReference type="PANTHER" id="PTHR28635:SF1">
    <property type="entry name" value="TRANSMEMBRANE INNER EAR EXPRESSED PROTEIN"/>
    <property type="match status" value="1"/>
</dbReference>
<dbReference type="GO" id="GO:0042472">
    <property type="term" value="P:inner ear morphogenesis"/>
    <property type="evidence" value="ECO:0007669"/>
    <property type="project" value="TreeGrafter"/>
</dbReference>
<evidence type="ECO:0000313" key="4">
    <source>
        <dbReference type="Proteomes" id="UP000504602"/>
    </source>
</evidence>
<gene>
    <name evidence="5" type="primary">TMIE</name>
</gene>
<dbReference type="Proteomes" id="UP000504602">
    <property type="component" value="Unplaced"/>
</dbReference>
<evidence type="ECO:0000313" key="5">
    <source>
        <dbReference type="RefSeq" id="XP_030918663.1"/>
    </source>
</evidence>
<keyword evidence="3" id="KW-0732">Signal</keyword>
<dbReference type="OrthoDB" id="6154284at2759"/>
<accession>A0A8N5EVY4</accession>
<dbReference type="Pfam" id="PF16038">
    <property type="entry name" value="TMIE"/>
    <property type="match status" value="1"/>
</dbReference>
<evidence type="ECO:0000256" key="2">
    <source>
        <dbReference type="SAM" id="Phobius"/>
    </source>
</evidence>